<dbReference type="EMBL" id="BK032629">
    <property type="protein sequence ID" value="DAF52172.1"/>
    <property type="molecule type" value="Genomic_DNA"/>
</dbReference>
<proteinExistence type="predicted"/>
<reference evidence="1" key="1">
    <citation type="journal article" date="2021" name="Proc. Natl. Acad. Sci. U.S.A.">
        <title>A Catalog of Tens of Thousands of Viruses from Human Metagenomes Reveals Hidden Associations with Chronic Diseases.</title>
        <authorList>
            <person name="Tisza M.J."/>
            <person name="Buck C.B."/>
        </authorList>
    </citation>
    <scope>NUCLEOTIDE SEQUENCE</scope>
    <source>
        <strain evidence="1">CtPoO4</strain>
    </source>
</reference>
<dbReference type="GO" id="GO:0004519">
    <property type="term" value="F:endonuclease activity"/>
    <property type="evidence" value="ECO:0007669"/>
    <property type="project" value="UniProtKB-KW"/>
</dbReference>
<name>A0A8S5SM78_9CAUD</name>
<protein>
    <submittedName>
        <fullName evidence="1">Restriction endonuclease</fullName>
    </submittedName>
</protein>
<accession>A0A8S5SM78</accession>
<evidence type="ECO:0000313" key="1">
    <source>
        <dbReference type="EMBL" id="DAF52172.1"/>
    </source>
</evidence>
<keyword evidence="1" id="KW-0255">Endonuclease</keyword>
<sequence length="176" mass="21461">MEEKEKKCFKCNKIKPLSDFYKHSQMADGHLNKCKECTKKDSIRRYNVKSIDDEWVEKERLRGREKYKRLNYKGKYIKFYHKNVTYRNINRRLKNLGYDMKDKEAHHWNYNLMKSVFILSRKAHKLLHKYIYVNSNDLFCYTNEGVKIETLEQATDIFTKILLEHNCNDKIEHILL</sequence>
<keyword evidence="1" id="KW-0540">Nuclease</keyword>
<organism evidence="1">
    <name type="scientific">Myoviridae sp. ctPoO4</name>
    <dbReference type="NCBI Taxonomy" id="2827685"/>
    <lineage>
        <taxon>Viruses</taxon>
        <taxon>Duplodnaviria</taxon>
        <taxon>Heunggongvirae</taxon>
        <taxon>Uroviricota</taxon>
        <taxon>Caudoviricetes</taxon>
    </lineage>
</organism>
<keyword evidence="1" id="KW-0378">Hydrolase</keyword>